<gene>
    <name evidence="3" type="ORF">PDIGIT_LOCUS7283</name>
</gene>
<evidence type="ECO:0000256" key="1">
    <source>
        <dbReference type="ARBA" id="ARBA00022801"/>
    </source>
</evidence>
<dbReference type="GO" id="GO:0016811">
    <property type="term" value="F:hydrolase activity, acting on carbon-nitrogen (but not peptide) bonds, in linear amides"/>
    <property type="evidence" value="ECO:0007669"/>
    <property type="project" value="InterPro"/>
</dbReference>
<dbReference type="SUPFAM" id="SSF56317">
    <property type="entry name" value="Carbon-nitrogen hydrolase"/>
    <property type="match status" value="1"/>
</dbReference>
<dbReference type="PROSITE" id="PS50263">
    <property type="entry name" value="CN_HYDROLASE"/>
    <property type="match status" value="1"/>
</dbReference>
<protein>
    <recommendedName>
        <fullName evidence="2">CN hydrolase domain-containing protein</fullName>
    </recommendedName>
</protein>
<dbReference type="EMBL" id="CAOQHR010000004">
    <property type="protein sequence ID" value="CAI6334229.1"/>
    <property type="molecule type" value="Genomic_DNA"/>
</dbReference>
<dbReference type="PANTHER" id="PTHR23088">
    <property type="entry name" value="NITRILASE-RELATED"/>
    <property type="match status" value="1"/>
</dbReference>
<evidence type="ECO:0000313" key="3">
    <source>
        <dbReference type="EMBL" id="CAI6334229.1"/>
    </source>
</evidence>
<comment type="caution">
    <text evidence="3">The sequence shown here is derived from an EMBL/GenBank/DDBJ whole genome shotgun (WGS) entry which is preliminary data.</text>
</comment>
<dbReference type="Proteomes" id="UP001152607">
    <property type="component" value="Unassembled WGS sequence"/>
</dbReference>
<proteinExistence type="predicted"/>
<dbReference type="OrthoDB" id="10250282at2759"/>
<dbReference type="AlphaFoldDB" id="A0A9W4UF78"/>
<sequence length="284" mass="30642">MKVLRMPLAAIGQIRSTASVSHNLKLCQNLVRKAAAAGADALFLPEASDYIASSPQQSLSLCQPLRTSSFVLGLQDAAKEHRIAVNVGVHEPSSNPSKIYNTLLWITPDGSISQTYRKLHLFDIHLADGTVNLRESASVSPGEALTTPFSTALGNVGMLICFDLRFPEPSLALRNRGAHIITYPSAFTVATGEAHWETLLRARAIETQCYVIASAQVGAHDEEGKRKSWGHAMIIDAWGKVVAKLGGDEDEGGLAVAEVDLGLVERIRGEMSLKRREGVYGSIE</sequence>
<evidence type="ECO:0000313" key="4">
    <source>
        <dbReference type="Proteomes" id="UP001152607"/>
    </source>
</evidence>
<accession>A0A9W4UF78</accession>
<dbReference type="CDD" id="cd07572">
    <property type="entry name" value="nit"/>
    <property type="match status" value="1"/>
</dbReference>
<feature type="domain" description="CN hydrolase" evidence="2">
    <location>
        <begin position="6"/>
        <end position="261"/>
    </location>
</feature>
<reference evidence="3" key="1">
    <citation type="submission" date="2023-01" db="EMBL/GenBank/DDBJ databases">
        <authorList>
            <person name="Van Ghelder C."/>
            <person name="Rancurel C."/>
        </authorList>
    </citation>
    <scope>NUCLEOTIDE SEQUENCE</scope>
    <source>
        <strain evidence="3">CNCM I-4278</strain>
    </source>
</reference>
<name>A0A9W4UF78_9PLEO</name>
<dbReference type="InterPro" id="IPR003010">
    <property type="entry name" value="C-N_Hydrolase"/>
</dbReference>
<keyword evidence="1" id="KW-0378">Hydrolase</keyword>
<dbReference type="InterPro" id="IPR045254">
    <property type="entry name" value="Nit1/2_C-N_Hydrolase"/>
</dbReference>
<dbReference type="InterPro" id="IPR036526">
    <property type="entry name" value="C-N_Hydrolase_sf"/>
</dbReference>
<evidence type="ECO:0000259" key="2">
    <source>
        <dbReference type="PROSITE" id="PS50263"/>
    </source>
</evidence>
<dbReference type="PANTHER" id="PTHR23088:SF27">
    <property type="entry name" value="DEAMINATED GLUTATHIONE AMIDASE"/>
    <property type="match status" value="1"/>
</dbReference>
<keyword evidence="4" id="KW-1185">Reference proteome</keyword>
<dbReference type="Pfam" id="PF00795">
    <property type="entry name" value="CN_hydrolase"/>
    <property type="match status" value="1"/>
</dbReference>
<dbReference type="Gene3D" id="3.60.110.10">
    <property type="entry name" value="Carbon-nitrogen hydrolase"/>
    <property type="match status" value="1"/>
</dbReference>
<organism evidence="3 4">
    <name type="scientific">Periconia digitata</name>
    <dbReference type="NCBI Taxonomy" id="1303443"/>
    <lineage>
        <taxon>Eukaryota</taxon>
        <taxon>Fungi</taxon>
        <taxon>Dikarya</taxon>
        <taxon>Ascomycota</taxon>
        <taxon>Pezizomycotina</taxon>
        <taxon>Dothideomycetes</taxon>
        <taxon>Pleosporomycetidae</taxon>
        <taxon>Pleosporales</taxon>
        <taxon>Massarineae</taxon>
        <taxon>Periconiaceae</taxon>
        <taxon>Periconia</taxon>
    </lineage>
</organism>